<gene>
    <name evidence="1" type="ORF">DPMN_143086</name>
</gene>
<organism evidence="1 2">
    <name type="scientific">Dreissena polymorpha</name>
    <name type="common">Zebra mussel</name>
    <name type="synonym">Mytilus polymorpha</name>
    <dbReference type="NCBI Taxonomy" id="45954"/>
    <lineage>
        <taxon>Eukaryota</taxon>
        <taxon>Metazoa</taxon>
        <taxon>Spiralia</taxon>
        <taxon>Lophotrochozoa</taxon>
        <taxon>Mollusca</taxon>
        <taxon>Bivalvia</taxon>
        <taxon>Autobranchia</taxon>
        <taxon>Heteroconchia</taxon>
        <taxon>Euheterodonta</taxon>
        <taxon>Imparidentia</taxon>
        <taxon>Neoheterodontei</taxon>
        <taxon>Myida</taxon>
        <taxon>Dreissenoidea</taxon>
        <taxon>Dreissenidae</taxon>
        <taxon>Dreissena</taxon>
    </lineage>
</organism>
<dbReference type="EMBL" id="JAIWYP010000006">
    <property type="protein sequence ID" value="KAH3814582.1"/>
    <property type="molecule type" value="Genomic_DNA"/>
</dbReference>
<accession>A0A9D4JP08</accession>
<protein>
    <submittedName>
        <fullName evidence="1">Uncharacterized protein</fullName>
    </submittedName>
</protein>
<name>A0A9D4JP08_DREPO</name>
<evidence type="ECO:0000313" key="2">
    <source>
        <dbReference type="Proteomes" id="UP000828390"/>
    </source>
</evidence>
<reference evidence="1" key="1">
    <citation type="journal article" date="2019" name="bioRxiv">
        <title>The Genome of the Zebra Mussel, Dreissena polymorpha: A Resource for Invasive Species Research.</title>
        <authorList>
            <person name="McCartney M.A."/>
            <person name="Auch B."/>
            <person name="Kono T."/>
            <person name="Mallez S."/>
            <person name="Zhang Y."/>
            <person name="Obille A."/>
            <person name="Becker A."/>
            <person name="Abrahante J.E."/>
            <person name="Garbe J."/>
            <person name="Badalamenti J.P."/>
            <person name="Herman A."/>
            <person name="Mangelson H."/>
            <person name="Liachko I."/>
            <person name="Sullivan S."/>
            <person name="Sone E.D."/>
            <person name="Koren S."/>
            <person name="Silverstein K.A.T."/>
            <person name="Beckman K.B."/>
            <person name="Gohl D.M."/>
        </authorList>
    </citation>
    <scope>NUCLEOTIDE SEQUENCE</scope>
    <source>
        <strain evidence="1">Duluth1</strain>
        <tissue evidence="1">Whole animal</tissue>
    </source>
</reference>
<proteinExistence type="predicted"/>
<evidence type="ECO:0000313" key="1">
    <source>
        <dbReference type="EMBL" id="KAH3814582.1"/>
    </source>
</evidence>
<dbReference type="AlphaFoldDB" id="A0A9D4JP08"/>
<reference evidence="1" key="2">
    <citation type="submission" date="2020-11" db="EMBL/GenBank/DDBJ databases">
        <authorList>
            <person name="McCartney M.A."/>
            <person name="Auch B."/>
            <person name="Kono T."/>
            <person name="Mallez S."/>
            <person name="Becker A."/>
            <person name="Gohl D.M."/>
            <person name="Silverstein K.A.T."/>
            <person name="Koren S."/>
            <person name="Bechman K.B."/>
            <person name="Herman A."/>
            <person name="Abrahante J.E."/>
            <person name="Garbe J."/>
        </authorList>
    </citation>
    <scope>NUCLEOTIDE SEQUENCE</scope>
    <source>
        <strain evidence="1">Duluth1</strain>
        <tissue evidence="1">Whole animal</tissue>
    </source>
</reference>
<comment type="caution">
    <text evidence="1">The sequence shown here is derived from an EMBL/GenBank/DDBJ whole genome shotgun (WGS) entry which is preliminary data.</text>
</comment>
<dbReference type="Proteomes" id="UP000828390">
    <property type="component" value="Unassembled WGS sequence"/>
</dbReference>
<sequence length="50" mass="5633">MRGFNITAGLVQVTKDFYRNTSSTSLWTRGGLLQDISRRLSGMSVLRRSV</sequence>
<keyword evidence="2" id="KW-1185">Reference proteome</keyword>